<dbReference type="EMBL" id="CP049889">
    <property type="protein sequence ID" value="QIK52183.1"/>
    <property type="molecule type" value="Genomic_DNA"/>
</dbReference>
<name>A0A6G7WIT8_9LACT</name>
<dbReference type="SUPFAM" id="SSF53335">
    <property type="entry name" value="S-adenosyl-L-methionine-dependent methyltransferases"/>
    <property type="match status" value="1"/>
</dbReference>
<evidence type="ECO:0000256" key="1">
    <source>
        <dbReference type="ARBA" id="ARBA00022603"/>
    </source>
</evidence>
<reference evidence="4 5" key="1">
    <citation type="journal article" date="2017" name="Int. J. Syst. Evol. Microbiol.">
        <title>Jeotgalibaca porci sp. nov. and Jeotgalibaca arthritidis sp. nov., isolated from pigs, and emended description of the genus Jeotgalibaca.</title>
        <authorList>
            <person name="Zamora L."/>
            <person name="Perez-Sancho M."/>
            <person name="Dominguez L."/>
            <person name="Fernandez-Garayzabal J.F."/>
            <person name="Vela A.I."/>
        </authorList>
    </citation>
    <scope>NUCLEOTIDE SEQUENCE [LARGE SCALE GENOMIC DNA]</scope>
    <source>
        <strain evidence="4 5">CCUG 69148</strain>
    </source>
</reference>
<dbReference type="GeneID" id="94553444"/>
<gene>
    <name evidence="4" type="ORF">G7058_09125</name>
</gene>
<keyword evidence="5" id="KW-1185">Reference proteome</keyword>
<dbReference type="CDD" id="cd02440">
    <property type="entry name" value="AdoMet_MTases"/>
    <property type="match status" value="1"/>
</dbReference>
<dbReference type="PANTHER" id="PTHR43861:SF1">
    <property type="entry name" value="TRANS-ACONITATE 2-METHYLTRANSFERASE"/>
    <property type="match status" value="1"/>
</dbReference>
<evidence type="ECO:0000259" key="3">
    <source>
        <dbReference type="Pfam" id="PF13649"/>
    </source>
</evidence>
<dbReference type="RefSeq" id="WP_166063247.1">
    <property type="nucleotide sequence ID" value="NZ_CP049889.1"/>
</dbReference>
<organism evidence="4 5">
    <name type="scientific">Jeotgalibaca porci</name>
    <dbReference type="NCBI Taxonomy" id="1868793"/>
    <lineage>
        <taxon>Bacteria</taxon>
        <taxon>Bacillati</taxon>
        <taxon>Bacillota</taxon>
        <taxon>Bacilli</taxon>
        <taxon>Lactobacillales</taxon>
        <taxon>Carnobacteriaceae</taxon>
        <taxon>Jeotgalibaca</taxon>
    </lineage>
</organism>
<sequence>MNRFDEIAQDYDEDIYPLNEEEFVLPTVERLAELALGKDILELAVGTGRIAIPLAERGFNVTGIDISEGMLLELKKKSDTVKTLVGDMRDVSISETFDLAYLIFNGISYALTLEDQLATLKNAARHLKTGGMLVIETFVPRLHEIVGDNRAPFALEEDFIGFDEYDRINQTVVSHQYDLSAGQVASYQTEHRYVWPSELELMGKLAGLEVVARWGSWDKEALTNDSDDMIFVFQK</sequence>
<dbReference type="InterPro" id="IPR029063">
    <property type="entry name" value="SAM-dependent_MTases_sf"/>
</dbReference>
<keyword evidence="2 4" id="KW-0808">Transferase</keyword>
<evidence type="ECO:0000256" key="2">
    <source>
        <dbReference type="ARBA" id="ARBA00022679"/>
    </source>
</evidence>
<dbReference type="AlphaFoldDB" id="A0A6G7WIT8"/>
<dbReference type="KEGG" id="jpo:G7058_09125"/>
<dbReference type="Pfam" id="PF13649">
    <property type="entry name" value="Methyltransf_25"/>
    <property type="match status" value="1"/>
</dbReference>
<keyword evidence="1 4" id="KW-0489">Methyltransferase</keyword>
<accession>A0A6G7WIT8</accession>
<feature type="domain" description="Methyltransferase" evidence="3">
    <location>
        <begin position="40"/>
        <end position="131"/>
    </location>
</feature>
<proteinExistence type="predicted"/>
<dbReference type="GO" id="GO:0032259">
    <property type="term" value="P:methylation"/>
    <property type="evidence" value="ECO:0007669"/>
    <property type="project" value="UniProtKB-KW"/>
</dbReference>
<dbReference type="PANTHER" id="PTHR43861">
    <property type="entry name" value="TRANS-ACONITATE 2-METHYLTRANSFERASE-RELATED"/>
    <property type="match status" value="1"/>
</dbReference>
<dbReference type="Gene3D" id="3.40.50.150">
    <property type="entry name" value="Vaccinia Virus protein VP39"/>
    <property type="match status" value="1"/>
</dbReference>
<dbReference type="GO" id="GO:0008168">
    <property type="term" value="F:methyltransferase activity"/>
    <property type="evidence" value="ECO:0007669"/>
    <property type="project" value="UniProtKB-KW"/>
</dbReference>
<evidence type="ECO:0000313" key="4">
    <source>
        <dbReference type="EMBL" id="QIK52183.1"/>
    </source>
</evidence>
<evidence type="ECO:0000313" key="5">
    <source>
        <dbReference type="Proteomes" id="UP000501830"/>
    </source>
</evidence>
<dbReference type="Proteomes" id="UP000501830">
    <property type="component" value="Chromosome"/>
</dbReference>
<dbReference type="InterPro" id="IPR041698">
    <property type="entry name" value="Methyltransf_25"/>
</dbReference>
<protein>
    <submittedName>
        <fullName evidence="4">Methyltransferase domain-containing protein</fullName>
    </submittedName>
</protein>